<accession>A0ACA9SHT0</accession>
<protein>
    <submittedName>
        <fullName evidence="1">24101_t:CDS:1</fullName>
    </submittedName>
</protein>
<dbReference type="EMBL" id="CAJVQC010122557">
    <property type="protein sequence ID" value="CAG8839086.1"/>
    <property type="molecule type" value="Genomic_DNA"/>
</dbReference>
<dbReference type="Proteomes" id="UP000789920">
    <property type="component" value="Unassembled WGS sequence"/>
</dbReference>
<gene>
    <name evidence="1" type="ORF">RPERSI_LOCUS30915</name>
</gene>
<name>A0ACA9SHT0_9GLOM</name>
<comment type="caution">
    <text evidence="1">The sequence shown here is derived from an EMBL/GenBank/DDBJ whole genome shotgun (WGS) entry which is preliminary data.</text>
</comment>
<evidence type="ECO:0000313" key="1">
    <source>
        <dbReference type="EMBL" id="CAG8839086.1"/>
    </source>
</evidence>
<sequence>KPSEVILDYIQSLPEEFLAYRYLSLQDITNNNDSTPILSTSYLKYNYLLCFDLISKHNCSWILHYESSSKAEINIYTNNLLEFIHQQR</sequence>
<keyword evidence="2" id="KW-1185">Reference proteome</keyword>
<proteinExistence type="predicted"/>
<evidence type="ECO:0000313" key="2">
    <source>
        <dbReference type="Proteomes" id="UP000789920"/>
    </source>
</evidence>
<organism evidence="1 2">
    <name type="scientific">Racocetra persica</name>
    <dbReference type="NCBI Taxonomy" id="160502"/>
    <lineage>
        <taxon>Eukaryota</taxon>
        <taxon>Fungi</taxon>
        <taxon>Fungi incertae sedis</taxon>
        <taxon>Mucoromycota</taxon>
        <taxon>Glomeromycotina</taxon>
        <taxon>Glomeromycetes</taxon>
        <taxon>Diversisporales</taxon>
        <taxon>Gigasporaceae</taxon>
        <taxon>Racocetra</taxon>
    </lineage>
</organism>
<feature type="non-terminal residue" evidence="1">
    <location>
        <position position="88"/>
    </location>
</feature>
<feature type="non-terminal residue" evidence="1">
    <location>
        <position position="1"/>
    </location>
</feature>
<reference evidence="1" key="1">
    <citation type="submission" date="2021-06" db="EMBL/GenBank/DDBJ databases">
        <authorList>
            <person name="Kallberg Y."/>
            <person name="Tangrot J."/>
            <person name="Rosling A."/>
        </authorList>
    </citation>
    <scope>NUCLEOTIDE SEQUENCE</scope>
    <source>
        <strain evidence="1">MA461A</strain>
    </source>
</reference>